<dbReference type="PANTHER" id="PTHR43156">
    <property type="entry name" value="STAGE II SPORULATION PROTEIN E-RELATED"/>
    <property type="match status" value="1"/>
</dbReference>
<dbReference type="SUPFAM" id="SSF55781">
    <property type="entry name" value="GAF domain-like"/>
    <property type="match status" value="1"/>
</dbReference>
<dbReference type="RefSeq" id="WP_179516505.1">
    <property type="nucleotide sequence ID" value="NZ_JACCAC010000001.1"/>
</dbReference>
<dbReference type="Pfam" id="PF07228">
    <property type="entry name" value="SpoIIE"/>
    <property type="match status" value="1"/>
</dbReference>
<evidence type="ECO:0000313" key="5">
    <source>
        <dbReference type="Proteomes" id="UP000544110"/>
    </source>
</evidence>
<dbReference type="Proteomes" id="UP000544110">
    <property type="component" value="Unassembled WGS sequence"/>
</dbReference>
<accession>A0A7Y9RR82</accession>
<organism evidence="4 5">
    <name type="scientific">Nocardioides perillae</name>
    <dbReference type="NCBI Taxonomy" id="1119534"/>
    <lineage>
        <taxon>Bacteria</taxon>
        <taxon>Bacillati</taxon>
        <taxon>Actinomycetota</taxon>
        <taxon>Actinomycetes</taxon>
        <taxon>Propionibacteriales</taxon>
        <taxon>Nocardioidaceae</taxon>
        <taxon>Nocardioides</taxon>
    </lineage>
</organism>
<comment type="caution">
    <text evidence="4">The sequence shown here is derived from an EMBL/GenBank/DDBJ whole genome shotgun (WGS) entry which is preliminary data.</text>
</comment>
<proteinExistence type="predicted"/>
<feature type="compositionally biased region" description="Polar residues" evidence="2">
    <location>
        <begin position="40"/>
        <end position="53"/>
    </location>
</feature>
<evidence type="ECO:0000313" key="4">
    <source>
        <dbReference type="EMBL" id="NYG53731.1"/>
    </source>
</evidence>
<evidence type="ECO:0000256" key="2">
    <source>
        <dbReference type="SAM" id="MobiDB-lite"/>
    </source>
</evidence>
<dbReference type="Pfam" id="PF01590">
    <property type="entry name" value="GAF"/>
    <property type="match status" value="1"/>
</dbReference>
<dbReference type="SMART" id="SM00331">
    <property type="entry name" value="PP2C_SIG"/>
    <property type="match status" value="1"/>
</dbReference>
<dbReference type="GO" id="GO:0016791">
    <property type="term" value="F:phosphatase activity"/>
    <property type="evidence" value="ECO:0007669"/>
    <property type="project" value="TreeGrafter"/>
</dbReference>
<dbReference type="PANTHER" id="PTHR43156:SF2">
    <property type="entry name" value="STAGE II SPORULATION PROTEIN E"/>
    <property type="match status" value="1"/>
</dbReference>
<evidence type="ECO:0000259" key="3">
    <source>
        <dbReference type="SMART" id="SM00331"/>
    </source>
</evidence>
<feature type="compositionally biased region" description="Pro residues" evidence="2">
    <location>
        <begin position="1"/>
        <end position="10"/>
    </location>
</feature>
<protein>
    <submittedName>
        <fullName evidence="4">GAF domain-containing protein</fullName>
    </submittedName>
</protein>
<dbReference type="Gene3D" id="3.60.40.10">
    <property type="entry name" value="PPM-type phosphatase domain"/>
    <property type="match status" value="1"/>
</dbReference>
<sequence>MTSPQPPPPSHLDGPSERAAERASDERVTDALETALHTADGTQPSLPPTQRRSTAVRERPMRLMSSASESGPRVQLAQSSSRADFLSALSRSLSAVQHPARAVETVVSTLVDGAVDFAQVTIRTEQGWLAAGQTVGFEPVLSSDYHVARRQGTTIRTLMQRGIAEHWVLPPDTPERVEVLDHLFGRTDLAEQLDTLDAASLLLVPLNARGRAFGLLAVARAAGHGFDQAAVDFVEDVAQRVAVSLDACCVVAESRRVAASLRDSLEPRPVAAGAGLDVATYSRVAHEDASVGGDFVDLHGPDDDLSLLMGDVVGHGVPAAIAAQRIRNSARTITAVDRDPAQVLEVTNRVLMAESAHYAENFATAVSARLRRTGDVVHVEIAVAGHPPPLVVRTDGTVEPVAARGPALALKPDARWRTDSFELGLGDTLVCFTDGVTEARRGAEFFGDARLLEALRDLAGARPGAVVERLAMAVATFRGAHEERDDTSIVALQPVPVRSSTS</sequence>
<keyword evidence="5" id="KW-1185">Reference proteome</keyword>
<name>A0A7Y9RR82_9ACTN</name>
<evidence type="ECO:0000256" key="1">
    <source>
        <dbReference type="ARBA" id="ARBA00022801"/>
    </source>
</evidence>
<reference evidence="4 5" key="1">
    <citation type="submission" date="2020-07" db="EMBL/GenBank/DDBJ databases">
        <title>Sequencing the genomes of 1000 actinobacteria strains.</title>
        <authorList>
            <person name="Klenk H.-P."/>
        </authorList>
    </citation>
    <scope>NUCLEOTIDE SEQUENCE [LARGE SCALE GENOMIC DNA]</scope>
    <source>
        <strain evidence="4 5">DSM 24552</strain>
    </source>
</reference>
<dbReference type="InterPro" id="IPR001932">
    <property type="entry name" value="PPM-type_phosphatase-like_dom"/>
</dbReference>
<dbReference type="InterPro" id="IPR003018">
    <property type="entry name" value="GAF"/>
</dbReference>
<dbReference type="AlphaFoldDB" id="A0A7Y9RR82"/>
<keyword evidence="1" id="KW-0378">Hydrolase</keyword>
<dbReference type="InterPro" id="IPR036457">
    <property type="entry name" value="PPM-type-like_dom_sf"/>
</dbReference>
<dbReference type="InterPro" id="IPR052016">
    <property type="entry name" value="Bact_Sigma-Reg"/>
</dbReference>
<dbReference type="SUPFAM" id="SSF81606">
    <property type="entry name" value="PP2C-like"/>
    <property type="match status" value="1"/>
</dbReference>
<feature type="compositionally biased region" description="Basic and acidic residues" evidence="2">
    <location>
        <begin position="14"/>
        <end position="30"/>
    </location>
</feature>
<feature type="domain" description="PPM-type phosphatase" evidence="3">
    <location>
        <begin position="276"/>
        <end position="494"/>
    </location>
</feature>
<dbReference type="InterPro" id="IPR029016">
    <property type="entry name" value="GAF-like_dom_sf"/>
</dbReference>
<dbReference type="Gene3D" id="3.30.450.40">
    <property type="match status" value="1"/>
</dbReference>
<dbReference type="EMBL" id="JACCAC010000001">
    <property type="protein sequence ID" value="NYG53731.1"/>
    <property type="molecule type" value="Genomic_DNA"/>
</dbReference>
<gene>
    <name evidence="4" type="ORF">BJ989_000035</name>
</gene>
<feature type="region of interest" description="Disordered" evidence="2">
    <location>
        <begin position="1"/>
        <end position="75"/>
    </location>
</feature>